<reference evidence="1 2" key="1">
    <citation type="submission" date="2018-04" db="EMBL/GenBank/DDBJ databases">
        <title>Sphingobacterium sp. M46 Genome.</title>
        <authorList>
            <person name="Cheng J."/>
            <person name="Li Y."/>
        </authorList>
    </citation>
    <scope>NUCLEOTIDE SEQUENCE [LARGE SCALE GENOMIC DNA]</scope>
    <source>
        <strain evidence="1 2">M46</strain>
    </source>
</reference>
<comment type="caution">
    <text evidence="1">The sequence shown here is derived from an EMBL/GenBank/DDBJ whole genome shotgun (WGS) entry which is preliminary data.</text>
</comment>
<dbReference type="Proteomes" id="UP000250831">
    <property type="component" value="Unassembled WGS sequence"/>
</dbReference>
<protein>
    <recommendedName>
        <fullName evidence="3">Sugar-binding protein</fullName>
    </recommendedName>
</protein>
<gene>
    <name evidence="1" type="ORF">DCO56_13815</name>
</gene>
<dbReference type="AlphaFoldDB" id="A0A363NUH7"/>
<name>A0A363NUH7_9SPHI</name>
<evidence type="ECO:0008006" key="3">
    <source>
        <dbReference type="Google" id="ProtNLM"/>
    </source>
</evidence>
<proteinExistence type="predicted"/>
<keyword evidence="2" id="KW-1185">Reference proteome</keyword>
<dbReference type="EMBL" id="QCXX01000003">
    <property type="protein sequence ID" value="PUV24417.1"/>
    <property type="molecule type" value="Genomic_DNA"/>
</dbReference>
<evidence type="ECO:0000313" key="1">
    <source>
        <dbReference type="EMBL" id="PUV24417.1"/>
    </source>
</evidence>
<accession>A0A363NUH7</accession>
<dbReference type="Gene3D" id="2.180.10.10">
    <property type="entry name" value="RHS repeat-associated core"/>
    <property type="match status" value="1"/>
</dbReference>
<dbReference type="RefSeq" id="WP_108634343.1">
    <property type="nucleotide sequence ID" value="NZ_QCXX01000003.1"/>
</dbReference>
<dbReference type="OrthoDB" id="680656at2"/>
<evidence type="ECO:0000313" key="2">
    <source>
        <dbReference type="Proteomes" id="UP000250831"/>
    </source>
</evidence>
<organism evidence="1 2">
    <name type="scientific">Sphingobacterium athyrii</name>
    <dbReference type="NCBI Taxonomy" id="2152717"/>
    <lineage>
        <taxon>Bacteria</taxon>
        <taxon>Pseudomonadati</taxon>
        <taxon>Bacteroidota</taxon>
        <taxon>Sphingobacteriia</taxon>
        <taxon>Sphingobacteriales</taxon>
        <taxon>Sphingobacteriaceae</taxon>
        <taxon>Sphingobacterium</taxon>
    </lineage>
</organism>
<sequence>MMKKQILLFYVLLCGIIYGQSTNRYAPVTYPTSPDVTKIQTYGQVPVTPYSGLANVSIPIYTIKEGDFEFPISLNYNTRGIKVKEEATRVGLGWSLGFPGLISRSMIGQDDFIGNPTSSAVGSVNANGKYFNARANNGSLVPDFTGYMHGPQSQLKLGLDTRIMPTDYKLDEYTNNSYYTRENIDFQPDNFSYSIPKFSGKFIFARNKKPILEKLQDNLKIEVLDSLDYLGQATMKKMKIIDKEGTTYTFDDFERYHYTGLFPTYIDNAWYVSKIKTRTGNEIKFTYDILETVPSYNLYDYAGMPVSLYNDCGGLNGLSPCGTFPFGESKTYEGLQYFKSKLVKKIQFPQGIIEFEYENREDIYQDKKISKIFIKDNKNALIQTIKLNYEYFVANYNSVLTDLGEWQQNMNGFAERQKYLNNRLKLTSVQILDRDNNLISSQNFEYYDQNVPAKNSTAVDLWGYFNGVNNNPHLFPDFDLTVPNSSGNSMVTYYTGTETTVHIPGSNRNVNPSVTNSMLLKKIIYPTKGSSEFIYESNTYDPVTSFQNDLSASKISFFMNSTNSYNYAGGLRIKSIINRDNEGGVYATDYSYHDENNPNKSWGYLTERPNLFDLRKRSNGVPGSQFYDPEDTNGLNAYILIRNHALYDDNFIGYKKVTETQQNNVNIIKKEYEYNVAPTLVYSHVFAFGRGLEAPTPTYTEPQYLFIKTSMRAEPFDFRPYHTEITSSQQSIRYKRDYSFHYKPFELKDERGTYNGLLLSVKNYAHENQIFKLVDSEDYAYNIYYNQKQYWGVIYGHAVHERLGSSSDWSFSFHNPLYSIVQPLYYPVVQTKGYNPGQYNLTYKAILSLYNPGPSSISKSKFVGGQTLVTTTDYTYANLNQPDSIGNLTSQKTTFPDNSSQTSKYSYAIEKGNQLLINRNIISLPLETINTETIGNTTETLSKIETIYPTALPTAQTGNLVLPLSVISYDVQNTASTEVIYDQYDSKGNILQYTTKDGIVTSIIWGYNSTQPIAKVTGVSYAVANALAADIISASNADIDAGTEQTLIGKLDIFRKESSLQNAQLTTYTYDPLVGVTSITPPSGIREIYKYDSANRLQNIKDVTGKLLKEFNYNYKP</sequence>